<comment type="similarity">
    <text evidence="1">Belongs to the P-Pant transferase superfamily. Gsp/Sfp/HetI/AcpT family.</text>
</comment>
<dbReference type="Proteomes" id="UP000292307">
    <property type="component" value="Chromosome"/>
</dbReference>
<proteinExistence type="inferred from homology"/>
<evidence type="ECO:0000313" key="4">
    <source>
        <dbReference type="EMBL" id="QBI03407.1"/>
    </source>
</evidence>
<feature type="domain" description="4'-phosphopantetheinyl transferase" evidence="3">
    <location>
        <begin position="175"/>
        <end position="249"/>
    </location>
</feature>
<dbReference type="InterPro" id="IPR050559">
    <property type="entry name" value="P-Pant_transferase_sf"/>
</dbReference>
<name>A0ABX5RXL8_9BURK</name>
<keyword evidence="2 4" id="KW-0808">Transferase</keyword>
<organism evidence="4 5">
    <name type="scientific">Pseudoduganella albidiflava</name>
    <dbReference type="NCBI Taxonomy" id="321983"/>
    <lineage>
        <taxon>Bacteria</taxon>
        <taxon>Pseudomonadati</taxon>
        <taxon>Pseudomonadota</taxon>
        <taxon>Betaproteobacteria</taxon>
        <taxon>Burkholderiales</taxon>
        <taxon>Oxalobacteraceae</taxon>
        <taxon>Telluria group</taxon>
        <taxon>Pseudoduganella</taxon>
    </lineage>
</organism>
<dbReference type="Pfam" id="PF01648">
    <property type="entry name" value="ACPS"/>
    <property type="match status" value="1"/>
</dbReference>
<dbReference type="InterPro" id="IPR008278">
    <property type="entry name" value="4-PPantetheinyl_Trfase_dom"/>
</dbReference>
<dbReference type="SUPFAM" id="SSF56214">
    <property type="entry name" value="4'-phosphopantetheinyl transferase"/>
    <property type="match status" value="2"/>
</dbReference>
<evidence type="ECO:0000256" key="1">
    <source>
        <dbReference type="ARBA" id="ARBA00010990"/>
    </source>
</evidence>
<dbReference type="Gene3D" id="3.90.470.20">
    <property type="entry name" value="4'-phosphopantetheinyl transferase domain"/>
    <property type="match status" value="1"/>
</dbReference>
<dbReference type="PANTHER" id="PTHR12215">
    <property type="entry name" value="PHOSPHOPANTETHEINE TRANSFERASE"/>
    <property type="match status" value="1"/>
</dbReference>
<dbReference type="InterPro" id="IPR037143">
    <property type="entry name" value="4-PPantetheinyl_Trfase_dom_sf"/>
</dbReference>
<gene>
    <name evidence="4" type="ORF">EYF70_23225</name>
</gene>
<evidence type="ECO:0000313" key="5">
    <source>
        <dbReference type="Proteomes" id="UP000292307"/>
    </source>
</evidence>
<keyword evidence="5" id="KW-1185">Reference proteome</keyword>
<evidence type="ECO:0000259" key="3">
    <source>
        <dbReference type="Pfam" id="PF01648"/>
    </source>
</evidence>
<accession>A0ABX5RXL8</accession>
<dbReference type="EMBL" id="CP036401">
    <property type="protein sequence ID" value="QBI03407.1"/>
    <property type="molecule type" value="Genomic_DNA"/>
</dbReference>
<protein>
    <submittedName>
        <fullName evidence="4">4'-phosphopantetheinyl transferase superfamily protein</fullName>
    </submittedName>
</protein>
<dbReference type="PANTHER" id="PTHR12215:SF15">
    <property type="entry name" value="4'-PHOSPHOPANTETHEINYL TRANSFERASE SUPERFAMILY-RELATED"/>
    <property type="match status" value="1"/>
</dbReference>
<dbReference type="GO" id="GO:0016740">
    <property type="term" value="F:transferase activity"/>
    <property type="evidence" value="ECO:0007669"/>
    <property type="project" value="UniProtKB-KW"/>
</dbReference>
<sequence>MSSLPCRWPPFPAAGCVAPPARPAPAALLTRHTMHDAHLQLLPLAPPLQQPLPVDPRDLPARNAVAVYLMELELPADAMRTNMYLPLLALGELARWQAIRPRERQWQYLQSRVLQRVVLGAYIDDDPRALAFTRDRWGRPCLAEHEGLHFSLAQCASHVALAIGSDPVLGMEVATVAPLRRGFMRIAHRLFHQDDLAQLLECPEERRHARFLELWTLKEAYRKALGAGMPRPLAACGFGRTPEGVIVARDRVPLPDRPAPDAFIAQRRMRDCQIAVAYRRGRPVRFRYLHGSAALPWPETAADT</sequence>
<evidence type="ECO:0000256" key="2">
    <source>
        <dbReference type="ARBA" id="ARBA00022679"/>
    </source>
</evidence>
<reference evidence="4 5" key="1">
    <citation type="submission" date="2019-02" db="EMBL/GenBank/DDBJ databases">
        <title>Draft Genome Sequences of Six Type Strains of the Genus Massilia.</title>
        <authorList>
            <person name="Miess H."/>
            <person name="Frediansyhah A."/>
            <person name="Gross H."/>
        </authorList>
    </citation>
    <scope>NUCLEOTIDE SEQUENCE [LARGE SCALE GENOMIC DNA]</scope>
    <source>
        <strain evidence="4 5">DSM 17472</strain>
    </source>
</reference>